<feature type="region of interest" description="Disordered" evidence="5">
    <location>
        <begin position="1"/>
        <end position="35"/>
    </location>
</feature>
<dbReference type="PRINTS" id="PR01272">
    <property type="entry name" value="ACUCPROTEIN"/>
</dbReference>
<dbReference type="PANTHER" id="PTHR10625:SF10">
    <property type="entry name" value="HISTONE DEACETYLASE HDAC1"/>
    <property type="match status" value="1"/>
</dbReference>
<dbReference type="Proteomes" id="UP000243542">
    <property type="component" value="Unassembled WGS sequence"/>
</dbReference>
<comment type="similarity">
    <text evidence="2">Belongs to the histone deacetylase family.</text>
</comment>
<dbReference type="Pfam" id="PF00850">
    <property type="entry name" value="Hist_deacetyl"/>
    <property type="match status" value="1"/>
</dbReference>
<feature type="domain" description="Histone deacetylase" evidence="6">
    <location>
        <begin position="60"/>
        <end position="350"/>
    </location>
</feature>
<dbReference type="GO" id="GO:0045150">
    <property type="term" value="P:acetoin catabolic process"/>
    <property type="evidence" value="ECO:0007669"/>
    <property type="project" value="UniProtKB-UniPathway"/>
</dbReference>
<dbReference type="AlphaFoldDB" id="A0A2A9F6C8"/>
<dbReference type="InterPro" id="IPR003085">
    <property type="entry name" value="AcuC"/>
</dbReference>
<dbReference type="InterPro" id="IPR000286">
    <property type="entry name" value="HDACs"/>
</dbReference>
<comment type="pathway">
    <text evidence="1">Ketone degradation; acetoin degradation.</text>
</comment>
<keyword evidence="4" id="KW-0006">Acetoin catabolism</keyword>
<dbReference type="InterPro" id="IPR023696">
    <property type="entry name" value="Ureohydrolase_dom_sf"/>
</dbReference>
<dbReference type="CDD" id="cd09994">
    <property type="entry name" value="HDAC_AcuC_like"/>
    <property type="match status" value="1"/>
</dbReference>
<reference evidence="7 8" key="1">
    <citation type="submission" date="2017-10" db="EMBL/GenBank/DDBJ databases">
        <title>Sequencing the genomes of 1000 actinobacteria strains.</title>
        <authorList>
            <person name="Klenk H.-P."/>
        </authorList>
    </citation>
    <scope>NUCLEOTIDE SEQUENCE [LARGE SCALE GENOMIC DNA]</scope>
    <source>
        <strain evidence="7 8">DSM 46092</strain>
    </source>
</reference>
<dbReference type="EMBL" id="PDJK01000002">
    <property type="protein sequence ID" value="PFG46356.1"/>
    <property type="molecule type" value="Genomic_DNA"/>
</dbReference>
<dbReference type="SUPFAM" id="SSF52768">
    <property type="entry name" value="Arginase/deacetylase"/>
    <property type="match status" value="1"/>
</dbReference>
<comment type="caution">
    <text evidence="7">The sequence shown here is derived from an EMBL/GenBank/DDBJ whole genome shotgun (WGS) entry which is preliminary data.</text>
</comment>
<dbReference type="InterPro" id="IPR023801">
    <property type="entry name" value="His_deacetylse_dom"/>
</dbReference>
<evidence type="ECO:0000256" key="3">
    <source>
        <dbReference type="ARBA" id="ARBA00020218"/>
    </source>
</evidence>
<evidence type="ECO:0000256" key="1">
    <source>
        <dbReference type="ARBA" id="ARBA00005101"/>
    </source>
</evidence>
<dbReference type="InterPro" id="IPR037138">
    <property type="entry name" value="His_deacetylse_dom_sf"/>
</dbReference>
<proteinExistence type="inferred from homology"/>
<evidence type="ECO:0000256" key="4">
    <source>
        <dbReference type="ARBA" id="ARBA00022627"/>
    </source>
</evidence>
<organism evidence="7 8">
    <name type="scientific">Amycolatopsis sulphurea</name>
    <dbReference type="NCBI Taxonomy" id="76022"/>
    <lineage>
        <taxon>Bacteria</taxon>
        <taxon>Bacillati</taxon>
        <taxon>Actinomycetota</taxon>
        <taxon>Actinomycetes</taxon>
        <taxon>Pseudonocardiales</taxon>
        <taxon>Pseudonocardiaceae</taxon>
        <taxon>Amycolatopsis</taxon>
    </lineage>
</organism>
<evidence type="ECO:0000259" key="6">
    <source>
        <dbReference type="Pfam" id="PF00850"/>
    </source>
</evidence>
<accession>A0A2A9F6C8</accession>
<dbReference type="Gene3D" id="3.40.800.20">
    <property type="entry name" value="Histone deacetylase domain"/>
    <property type="match status" value="1"/>
</dbReference>
<dbReference type="GO" id="GO:0004407">
    <property type="term" value="F:histone deacetylase activity"/>
    <property type="evidence" value="ECO:0007669"/>
    <property type="project" value="TreeGrafter"/>
</dbReference>
<evidence type="ECO:0000313" key="7">
    <source>
        <dbReference type="EMBL" id="PFG46356.1"/>
    </source>
</evidence>
<protein>
    <recommendedName>
        <fullName evidence="3">Acetoin utilization protein AcuC</fullName>
    </recommendedName>
</protein>
<evidence type="ECO:0000313" key="8">
    <source>
        <dbReference type="Proteomes" id="UP000243542"/>
    </source>
</evidence>
<gene>
    <name evidence="7" type="ORF">ATK36_1329</name>
</gene>
<dbReference type="UniPathway" id="UPA00040"/>
<sequence length="426" mass="46153">MLGDEAQGTVRSRCRSRPGRAYQTVGTGPGRRSASTVRGMSSRAVVWDAALLGYDLGGDHPFNPVRLELTIRLATELGVLDGVDLLVPSAAGDEELLRVHVPEYLAAVREAPEVGWDVGHGLGTTDNPVFNGMHEASALVVGSTLLAARKIADGAARRAVNIAGGLHHAMRDHAAGFCIYNDCAIAISWLLDHGFDRIAYVDTDVHHGDGVQAAFYDDPRVLTMSLHQHPFTLWPGTGYAAETGRDGTAVNIPLPPGTRDPGWLRAFQAVVPSLLEQFRPQLLVTQCGVDSHEEDPLADLSLSVDGHRAIYCTLRDLAERYADGRWLAVGGGGYQLIRVVPRSWTHLLATVLDRDVPPETPLPPNWTTTVGRAAPAARIPRAMTDEKDTTFKHWGDAADEPVDIAIRDTRRAVFPLHGLDPDDPRD</sequence>
<dbReference type="PANTHER" id="PTHR10625">
    <property type="entry name" value="HISTONE DEACETYLASE HDAC1-RELATED"/>
    <property type="match status" value="1"/>
</dbReference>
<evidence type="ECO:0000256" key="2">
    <source>
        <dbReference type="ARBA" id="ARBA00005947"/>
    </source>
</evidence>
<name>A0A2A9F6C8_9PSEU</name>
<keyword evidence="8" id="KW-1185">Reference proteome</keyword>
<evidence type="ECO:0000256" key="5">
    <source>
        <dbReference type="SAM" id="MobiDB-lite"/>
    </source>
</evidence>
<dbReference type="GO" id="GO:0040029">
    <property type="term" value="P:epigenetic regulation of gene expression"/>
    <property type="evidence" value="ECO:0007669"/>
    <property type="project" value="TreeGrafter"/>
</dbReference>
<dbReference type="PRINTS" id="PR01270">
    <property type="entry name" value="HDASUPER"/>
</dbReference>